<organism evidence="2 3">
    <name type="scientific">Riccia sorocarpa</name>
    <dbReference type="NCBI Taxonomy" id="122646"/>
    <lineage>
        <taxon>Eukaryota</taxon>
        <taxon>Viridiplantae</taxon>
        <taxon>Streptophyta</taxon>
        <taxon>Embryophyta</taxon>
        <taxon>Marchantiophyta</taxon>
        <taxon>Marchantiopsida</taxon>
        <taxon>Marchantiidae</taxon>
        <taxon>Marchantiales</taxon>
        <taxon>Ricciaceae</taxon>
        <taxon>Riccia</taxon>
    </lineage>
</organism>
<accession>A0ABD3GNQ7</accession>
<feature type="region of interest" description="Disordered" evidence="1">
    <location>
        <begin position="99"/>
        <end position="123"/>
    </location>
</feature>
<dbReference type="AlphaFoldDB" id="A0ABD3GNQ7"/>
<sequence>MYEGRDKTTSAKVILLETEKVSVGLAKRYKSVTRLKLLKNNRKTNAKMRQLQTNDARPDQRLYYAPRELHFLDRQQGRAQLNVYVGRDTARDDALEGHYPKEHQQEDANTNGDTQTNTTSGRQLAEQQVDMQTELGMFGFIEFVNPHHKDQRSNQTLIQVMVEKRVSGGQIGCLGQVQG</sequence>
<comment type="caution">
    <text evidence="2">The sequence shown here is derived from an EMBL/GenBank/DDBJ whole genome shotgun (WGS) entry which is preliminary data.</text>
</comment>
<gene>
    <name evidence="2" type="ORF">R1sor_023025</name>
</gene>
<proteinExistence type="predicted"/>
<reference evidence="2 3" key="1">
    <citation type="submission" date="2024-09" db="EMBL/GenBank/DDBJ databases">
        <title>Chromosome-scale assembly of Riccia sorocarpa.</title>
        <authorList>
            <person name="Paukszto L."/>
        </authorList>
    </citation>
    <scope>NUCLEOTIDE SEQUENCE [LARGE SCALE GENOMIC DNA]</scope>
    <source>
        <strain evidence="2">LP-2024</strain>
        <tissue evidence="2">Aerial parts of the thallus</tissue>
    </source>
</reference>
<dbReference type="Proteomes" id="UP001633002">
    <property type="component" value="Unassembled WGS sequence"/>
</dbReference>
<feature type="compositionally biased region" description="Polar residues" evidence="1">
    <location>
        <begin position="107"/>
        <end position="123"/>
    </location>
</feature>
<evidence type="ECO:0000313" key="3">
    <source>
        <dbReference type="Proteomes" id="UP001633002"/>
    </source>
</evidence>
<keyword evidence="3" id="KW-1185">Reference proteome</keyword>
<evidence type="ECO:0000256" key="1">
    <source>
        <dbReference type="SAM" id="MobiDB-lite"/>
    </source>
</evidence>
<dbReference type="EMBL" id="JBJQOH010000007">
    <property type="protein sequence ID" value="KAL3680069.1"/>
    <property type="molecule type" value="Genomic_DNA"/>
</dbReference>
<evidence type="ECO:0000313" key="2">
    <source>
        <dbReference type="EMBL" id="KAL3680069.1"/>
    </source>
</evidence>
<protein>
    <submittedName>
        <fullName evidence="2">Uncharacterized protein</fullName>
    </submittedName>
</protein>
<name>A0ABD3GNQ7_9MARC</name>